<feature type="domain" description="C2H2-type" evidence="9">
    <location>
        <begin position="149"/>
        <end position="179"/>
    </location>
</feature>
<dbReference type="Gene3D" id="3.30.160.60">
    <property type="entry name" value="Classic Zinc Finger"/>
    <property type="match status" value="6"/>
</dbReference>
<sequence length="545" mass="63057">MEADILTRISLETVLGKPNELPTKARVIRHEGEKQWQYESCSTEDNINNKDISEKDKNWTTSSNKPKRFVCDVPGCNKAFVKPIFLEMHVRTHTDERPYLCTVEGCSQAYTRSWHLKRHVERAHKETRDAGQEQSLQRELICFWRIYRHLCTWQSCSKEYNSRDALKKHIARVHEGRENVGRQRPGERLACTYCAASFAKHSRLKAHLYHHTGEMPFKCRHEECGKQFIMQSKLKAHEKTHAGYECEKCPGHRFPTWSALRKHFKEKHNVKRCSKCDKTFTRSVNLEAHLATHENEREAYLCSHEGCTKSYFDLKNLRTHLKAAHEGVRFTCSVCEKKFRSKQAVRRHAKKCSLKIEKRAVRTGADRKPRKDKGVVRKRAATWLSGWEEIGESSERSGCETTEDADVTVNPDARGALLALIDKISRVNDHAVYSLNQERDQKSVSVQETLKEDHQRTSECDDDVRDRTECHGDYNDNGADQEEQTLLFTEQFDDLEQNAYKVESGKSAEEMDKEKDAFTGISDRRSDTHASHGELGRVKISDSKD</sequence>
<feature type="region of interest" description="Disordered" evidence="8">
    <location>
        <begin position="438"/>
        <end position="461"/>
    </location>
</feature>
<dbReference type="GO" id="GO:0008270">
    <property type="term" value="F:zinc ion binding"/>
    <property type="evidence" value="ECO:0007669"/>
    <property type="project" value="UniProtKB-KW"/>
</dbReference>
<feature type="domain" description="C2H2-type" evidence="9">
    <location>
        <begin position="69"/>
        <end position="98"/>
    </location>
</feature>
<dbReference type="InterPro" id="IPR013087">
    <property type="entry name" value="Znf_C2H2_type"/>
</dbReference>
<dbReference type="AlphaFoldDB" id="A0A7M7M540"/>
<evidence type="ECO:0000259" key="9">
    <source>
        <dbReference type="PROSITE" id="PS50157"/>
    </source>
</evidence>
<dbReference type="GeneID" id="111245559"/>
<feature type="compositionally biased region" description="Basic and acidic residues" evidence="8">
    <location>
        <begin position="503"/>
        <end position="545"/>
    </location>
</feature>
<keyword evidence="11" id="KW-1185">Reference proteome</keyword>
<feature type="compositionally biased region" description="Basic and acidic residues" evidence="8">
    <location>
        <begin position="449"/>
        <end position="461"/>
    </location>
</feature>
<dbReference type="PANTHER" id="PTHR24394">
    <property type="entry name" value="ZINC FINGER PROTEIN"/>
    <property type="match status" value="1"/>
</dbReference>
<keyword evidence="4 7" id="KW-0863">Zinc-finger</keyword>
<dbReference type="GO" id="GO:0000981">
    <property type="term" value="F:DNA-binding transcription factor activity, RNA polymerase II-specific"/>
    <property type="evidence" value="ECO:0007669"/>
    <property type="project" value="TreeGrafter"/>
</dbReference>
<dbReference type="SUPFAM" id="SSF57667">
    <property type="entry name" value="beta-beta-alpha zinc fingers"/>
    <property type="match status" value="5"/>
</dbReference>
<organism evidence="10 11">
    <name type="scientific">Varroa destructor</name>
    <name type="common">Honeybee mite</name>
    <dbReference type="NCBI Taxonomy" id="109461"/>
    <lineage>
        <taxon>Eukaryota</taxon>
        <taxon>Metazoa</taxon>
        <taxon>Ecdysozoa</taxon>
        <taxon>Arthropoda</taxon>
        <taxon>Chelicerata</taxon>
        <taxon>Arachnida</taxon>
        <taxon>Acari</taxon>
        <taxon>Parasitiformes</taxon>
        <taxon>Mesostigmata</taxon>
        <taxon>Gamasina</taxon>
        <taxon>Dermanyssoidea</taxon>
        <taxon>Varroidae</taxon>
        <taxon>Varroa</taxon>
    </lineage>
</organism>
<feature type="domain" description="C2H2-type" evidence="9">
    <location>
        <begin position="300"/>
        <end position="330"/>
    </location>
</feature>
<proteinExistence type="predicted"/>
<evidence type="ECO:0000256" key="6">
    <source>
        <dbReference type="ARBA" id="ARBA00023242"/>
    </source>
</evidence>
<feature type="domain" description="C2H2-type" evidence="9">
    <location>
        <begin position="99"/>
        <end position="129"/>
    </location>
</feature>
<dbReference type="SMART" id="SM00355">
    <property type="entry name" value="ZnF_C2H2"/>
    <property type="match status" value="9"/>
</dbReference>
<dbReference type="InterPro" id="IPR036236">
    <property type="entry name" value="Znf_C2H2_sf"/>
</dbReference>
<dbReference type="InterPro" id="IPR054599">
    <property type="entry name" value="TFIIIA_Zfn-C2H2"/>
</dbReference>
<dbReference type="PANTHER" id="PTHR24394:SF29">
    <property type="entry name" value="MYONEURIN"/>
    <property type="match status" value="1"/>
</dbReference>
<evidence type="ECO:0000256" key="8">
    <source>
        <dbReference type="SAM" id="MobiDB-lite"/>
    </source>
</evidence>
<dbReference type="Proteomes" id="UP000594260">
    <property type="component" value="Unplaced"/>
</dbReference>
<evidence type="ECO:0000256" key="7">
    <source>
        <dbReference type="PROSITE-ProRule" id="PRU00042"/>
    </source>
</evidence>
<feature type="domain" description="C2H2-type" evidence="9">
    <location>
        <begin position="217"/>
        <end position="246"/>
    </location>
</feature>
<comment type="subcellular location">
    <subcellularLocation>
        <location evidence="1">Nucleus</location>
    </subcellularLocation>
</comment>
<evidence type="ECO:0000313" key="11">
    <source>
        <dbReference type="Proteomes" id="UP000594260"/>
    </source>
</evidence>
<evidence type="ECO:0000256" key="2">
    <source>
        <dbReference type="ARBA" id="ARBA00022723"/>
    </source>
</evidence>
<dbReference type="Pfam" id="PF00096">
    <property type="entry name" value="zf-C2H2"/>
    <property type="match status" value="1"/>
</dbReference>
<name>A0A7M7M540_VARDE</name>
<evidence type="ECO:0000313" key="10">
    <source>
        <dbReference type="EnsemblMetazoa" id="XP_022649797"/>
    </source>
</evidence>
<dbReference type="FunFam" id="3.30.160.60:FF:000125">
    <property type="entry name" value="Putative zinc finger protein 143"/>
    <property type="match status" value="1"/>
</dbReference>
<evidence type="ECO:0000256" key="4">
    <source>
        <dbReference type="ARBA" id="ARBA00022771"/>
    </source>
</evidence>
<dbReference type="GO" id="GO:0005634">
    <property type="term" value="C:nucleus"/>
    <property type="evidence" value="ECO:0007669"/>
    <property type="project" value="UniProtKB-SubCell"/>
</dbReference>
<keyword evidence="6" id="KW-0539">Nucleus</keyword>
<dbReference type="PROSITE" id="PS50157">
    <property type="entry name" value="ZINC_FINGER_C2H2_2"/>
    <property type="match status" value="8"/>
</dbReference>
<keyword evidence="5" id="KW-0862">Zinc</keyword>
<dbReference type="EnsemblMetazoa" id="XM_022794062">
    <property type="protein sequence ID" value="XP_022649797"/>
    <property type="gene ID" value="LOC111245559"/>
</dbReference>
<protein>
    <recommendedName>
        <fullName evidence="9">C2H2-type domain-containing protein</fullName>
    </recommendedName>
</protein>
<evidence type="ECO:0000256" key="1">
    <source>
        <dbReference type="ARBA" id="ARBA00004123"/>
    </source>
</evidence>
<dbReference type="Pfam" id="PF22110">
    <property type="entry name" value="TFIIIA_zf-C2H2"/>
    <property type="match status" value="1"/>
</dbReference>
<feature type="domain" description="C2H2-type" evidence="9">
    <location>
        <begin position="271"/>
        <end position="298"/>
    </location>
</feature>
<evidence type="ECO:0000256" key="3">
    <source>
        <dbReference type="ARBA" id="ARBA00022737"/>
    </source>
</evidence>
<evidence type="ECO:0000256" key="5">
    <source>
        <dbReference type="ARBA" id="ARBA00022833"/>
    </source>
</evidence>
<feature type="domain" description="C2H2-type" evidence="9">
    <location>
        <begin position="330"/>
        <end position="359"/>
    </location>
</feature>
<keyword evidence="3" id="KW-0677">Repeat</keyword>
<feature type="domain" description="C2H2-type" evidence="9">
    <location>
        <begin position="189"/>
        <end position="216"/>
    </location>
</feature>
<keyword evidence="2" id="KW-0479">Metal-binding</keyword>
<dbReference type="FunFam" id="3.30.160.60:FF:001102">
    <property type="entry name" value="Transcription factor IIIA"/>
    <property type="match status" value="1"/>
</dbReference>
<feature type="region of interest" description="Disordered" evidence="8">
    <location>
        <begin position="501"/>
        <end position="545"/>
    </location>
</feature>
<dbReference type="RefSeq" id="XP_022649797.1">
    <property type="nucleotide sequence ID" value="XM_022794062.1"/>
</dbReference>
<accession>A0A7M7M540</accession>
<reference evidence="10" key="1">
    <citation type="submission" date="2021-01" db="UniProtKB">
        <authorList>
            <consortium name="EnsemblMetazoa"/>
        </authorList>
    </citation>
    <scope>IDENTIFICATION</scope>
</reference>
<dbReference type="PROSITE" id="PS00028">
    <property type="entry name" value="ZINC_FINGER_C2H2_1"/>
    <property type="match status" value="7"/>
</dbReference>